<keyword evidence="1" id="KW-0472">Membrane</keyword>
<evidence type="ECO:0008006" key="4">
    <source>
        <dbReference type="Google" id="ProtNLM"/>
    </source>
</evidence>
<dbReference type="Proteomes" id="UP000231569">
    <property type="component" value="Unassembled WGS sequence"/>
</dbReference>
<dbReference type="EMBL" id="PFEE01000006">
    <property type="protein sequence ID" value="PJE63987.1"/>
    <property type="molecule type" value="Genomic_DNA"/>
</dbReference>
<gene>
    <name evidence="2" type="ORF">COU89_00345</name>
</gene>
<sequence length="90" mass="9893">MTVDSLEILLTATLVISSILLTIVGVQLIIVLRTISKITSRIEFVSKEAEKLTVGISRSMNSMQGAFQSIGLVGGLIRQFMQKRSTEDHE</sequence>
<protein>
    <recommendedName>
        <fullName evidence="4">DUF948 domain-containing protein</fullName>
    </recommendedName>
</protein>
<name>A0A2M8KVN6_9BACT</name>
<reference evidence="3" key="1">
    <citation type="submission" date="2017-09" db="EMBL/GenBank/DDBJ databases">
        <title>Depth-based differentiation of microbial function through sediment-hosted aquifers and enrichment of novel symbionts in the deep terrestrial subsurface.</title>
        <authorList>
            <person name="Probst A.J."/>
            <person name="Ladd B."/>
            <person name="Jarett J.K."/>
            <person name="Geller-Mcgrath D.E."/>
            <person name="Sieber C.M.K."/>
            <person name="Emerson J.B."/>
            <person name="Anantharaman K."/>
            <person name="Thomas B.C."/>
            <person name="Malmstrom R."/>
            <person name="Stieglmeier M."/>
            <person name="Klingl A."/>
            <person name="Woyke T."/>
            <person name="Ryan C.M."/>
            <person name="Banfield J.F."/>
        </authorList>
    </citation>
    <scope>NUCLEOTIDE SEQUENCE [LARGE SCALE GENOMIC DNA]</scope>
</reference>
<proteinExistence type="predicted"/>
<keyword evidence="1" id="KW-1133">Transmembrane helix</keyword>
<evidence type="ECO:0000313" key="3">
    <source>
        <dbReference type="Proteomes" id="UP000231569"/>
    </source>
</evidence>
<evidence type="ECO:0000256" key="1">
    <source>
        <dbReference type="SAM" id="Phobius"/>
    </source>
</evidence>
<feature type="transmembrane region" description="Helical" evidence="1">
    <location>
        <begin position="6"/>
        <end position="32"/>
    </location>
</feature>
<accession>A0A2M8KVN6</accession>
<organism evidence="2 3">
    <name type="scientific">Candidatus Roizmanbacteria bacterium CG10_big_fil_rev_8_21_14_0_10_45_7</name>
    <dbReference type="NCBI Taxonomy" id="1974854"/>
    <lineage>
        <taxon>Bacteria</taxon>
        <taxon>Candidatus Roizmaniibacteriota</taxon>
    </lineage>
</organism>
<dbReference type="AlphaFoldDB" id="A0A2M8KVN6"/>
<keyword evidence="1" id="KW-0812">Transmembrane</keyword>
<comment type="caution">
    <text evidence="2">The sequence shown here is derived from an EMBL/GenBank/DDBJ whole genome shotgun (WGS) entry which is preliminary data.</text>
</comment>
<evidence type="ECO:0000313" key="2">
    <source>
        <dbReference type="EMBL" id="PJE63987.1"/>
    </source>
</evidence>